<sequence length="386" mass="45869">MIKYIILLLLSIYSLYYIAFRLIIPFWSRQPVFHLHNLLYWINPPGIIEKDLNIDHKYYDSTIEFLEINQLSDKTINDFHTFINDEYLPGQFESYKPTKKAITSTLLNHNDKSYISLKYSFDIENNKFVNKKIIASMTTIPIMCHINNEKFKVLFTDFMCVNKKFRKKNIAANIIYTHNYNSRLKNHGNIGMFKGEGKVTLITPITIYNTYLYDLSSWPKKQKFIANNIKLILIDDTNFSLLFHYLVHIKSQFECYFQINIANLRGLIKEEIIYITMVLADDKPYGCMMFRNSFTTYDNKKSLECYGSYFDTVTDEAIRYLFYNSLLMIKNKLDFNFIWIENISHNNKILNVIFKHHTPKATTTISYYFYNYANRPFLSKSVLLLN</sequence>
<protein>
    <recommendedName>
        <fullName evidence="2">glycylpeptide N-tetradecanoyltransferase</fullName>
        <ecNumber evidence="2">2.3.1.97</ecNumber>
    </recommendedName>
</protein>
<organism evidence="7">
    <name type="scientific">viral metagenome</name>
    <dbReference type="NCBI Taxonomy" id="1070528"/>
    <lineage>
        <taxon>unclassified sequences</taxon>
        <taxon>metagenomes</taxon>
        <taxon>organismal metagenomes</taxon>
    </lineage>
</organism>
<reference evidence="7" key="1">
    <citation type="journal article" date="2020" name="Nature">
        <title>Giant virus diversity and host interactions through global metagenomics.</title>
        <authorList>
            <person name="Schulz F."/>
            <person name="Roux S."/>
            <person name="Paez-Espino D."/>
            <person name="Jungbluth S."/>
            <person name="Walsh D.A."/>
            <person name="Denef V.J."/>
            <person name="McMahon K.D."/>
            <person name="Konstantinidis K.T."/>
            <person name="Eloe-Fadrosh E.A."/>
            <person name="Kyrpides N.C."/>
            <person name="Woyke T."/>
        </authorList>
    </citation>
    <scope>NUCLEOTIDE SEQUENCE</scope>
    <source>
        <strain evidence="7">GVMAG-S-1039698-54</strain>
    </source>
</reference>
<keyword evidence="4" id="KW-0012">Acyltransferase</keyword>
<keyword evidence="5" id="KW-1133">Transmembrane helix</keyword>
<dbReference type="InterPro" id="IPR022676">
    <property type="entry name" value="NMT_N"/>
</dbReference>
<proteinExistence type="inferred from homology"/>
<feature type="transmembrane region" description="Helical" evidence="5">
    <location>
        <begin position="7"/>
        <end position="27"/>
    </location>
</feature>
<evidence type="ECO:0000313" key="7">
    <source>
        <dbReference type="EMBL" id="QHS80164.1"/>
    </source>
</evidence>
<keyword evidence="3" id="KW-0808">Transferase</keyword>
<comment type="similarity">
    <text evidence="1">Belongs to the NMT family.</text>
</comment>
<feature type="domain" description="Glycylpeptide N-tetradecanoyltransferase N-terminal" evidence="6">
    <location>
        <begin position="62"/>
        <end position="175"/>
    </location>
</feature>
<dbReference type="AlphaFoldDB" id="A0A6C0AK52"/>
<evidence type="ECO:0000256" key="3">
    <source>
        <dbReference type="ARBA" id="ARBA00022679"/>
    </source>
</evidence>
<dbReference type="Gene3D" id="3.40.630.30">
    <property type="match status" value="1"/>
</dbReference>
<keyword evidence="5" id="KW-0812">Transmembrane</keyword>
<evidence type="ECO:0000256" key="2">
    <source>
        <dbReference type="ARBA" id="ARBA00012923"/>
    </source>
</evidence>
<name>A0A6C0AK52_9ZZZZ</name>
<dbReference type="GO" id="GO:0004379">
    <property type="term" value="F:glycylpeptide N-tetradecanoyltransferase activity"/>
    <property type="evidence" value="ECO:0007669"/>
    <property type="project" value="UniProtKB-EC"/>
</dbReference>
<dbReference type="SUPFAM" id="SSF55729">
    <property type="entry name" value="Acyl-CoA N-acyltransferases (Nat)"/>
    <property type="match status" value="1"/>
</dbReference>
<accession>A0A6C0AK52</accession>
<dbReference type="Pfam" id="PF01233">
    <property type="entry name" value="NMT"/>
    <property type="match status" value="1"/>
</dbReference>
<evidence type="ECO:0000256" key="5">
    <source>
        <dbReference type="SAM" id="Phobius"/>
    </source>
</evidence>
<dbReference type="InterPro" id="IPR016181">
    <property type="entry name" value="Acyl_CoA_acyltransferase"/>
</dbReference>
<dbReference type="EC" id="2.3.1.97" evidence="2"/>
<evidence type="ECO:0000259" key="6">
    <source>
        <dbReference type="Pfam" id="PF01233"/>
    </source>
</evidence>
<dbReference type="EMBL" id="MN740675">
    <property type="protein sequence ID" value="QHS80164.1"/>
    <property type="molecule type" value="Genomic_DNA"/>
</dbReference>
<evidence type="ECO:0000256" key="4">
    <source>
        <dbReference type="ARBA" id="ARBA00023315"/>
    </source>
</evidence>
<keyword evidence="5" id="KW-0472">Membrane</keyword>
<evidence type="ECO:0000256" key="1">
    <source>
        <dbReference type="ARBA" id="ARBA00009469"/>
    </source>
</evidence>